<dbReference type="Proteomes" id="UP001328107">
    <property type="component" value="Unassembled WGS sequence"/>
</dbReference>
<evidence type="ECO:0000313" key="1">
    <source>
        <dbReference type="EMBL" id="GMR56253.1"/>
    </source>
</evidence>
<sequence length="70" mass="8002">AYSEQRWIHDFCRDFASQCRGINVVGTQQARNVGFMSNNANEDFSSKCRLINVVNTQQALKCCQSWESLP</sequence>
<protein>
    <submittedName>
        <fullName evidence="1">Uncharacterized protein</fullName>
    </submittedName>
</protein>
<proteinExistence type="predicted"/>
<evidence type="ECO:0000313" key="2">
    <source>
        <dbReference type="Proteomes" id="UP001328107"/>
    </source>
</evidence>
<dbReference type="AlphaFoldDB" id="A0AAN5D436"/>
<comment type="caution">
    <text evidence="1">The sequence shown here is derived from an EMBL/GenBank/DDBJ whole genome shotgun (WGS) entry which is preliminary data.</text>
</comment>
<organism evidence="1 2">
    <name type="scientific">Pristionchus mayeri</name>
    <dbReference type="NCBI Taxonomy" id="1317129"/>
    <lineage>
        <taxon>Eukaryota</taxon>
        <taxon>Metazoa</taxon>
        <taxon>Ecdysozoa</taxon>
        <taxon>Nematoda</taxon>
        <taxon>Chromadorea</taxon>
        <taxon>Rhabditida</taxon>
        <taxon>Rhabditina</taxon>
        <taxon>Diplogasteromorpha</taxon>
        <taxon>Diplogasteroidea</taxon>
        <taxon>Neodiplogasteridae</taxon>
        <taxon>Pristionchus</taxon>
    </lineage>
</organism>
<gene>
    <name evidence="1" type="ORF">PMAYCL1PPCAC_26448</name>
</gene>
<keyword evidence="2" id="KW-1185">Reference proteome</keyword>
<feature type="non-terminal residue" evidence="1">
    <location>
        <position position="1"/>
    </location>
</feature>
<accession>A0AAN5D436</accession>
<name>A0AAN5D436_9BILA</name>
<feature type="non-terminal residue" evidence="1">
    <location>
        <position position="70"/>
    </location>
</feature>
<reference evidence="2" key="1">
    <citation type="submission" date="2022-10" db="EMBL/GenBank/DDBJ databases">
        <title>Genome assembly of Pristionchus species.</title>
        <authorList>
            <person name="Yoshida K."/>
            <person name="Sommer R.J."/>
        </authorList>
    </citation>
    <scope>NUCLEOTIDE SEQUENCE [LARGE SCALE GENOMIC DNA]</scope>
    <source>
        <strain evidence="2">RS5460</strain>
    </source>
</reference>
<dbReference type="EMBL" id="BTRK01000005">
    <property type="protein sequence ID" value="GMR56253.1"/>
    <property type="molecule type" value="Genomic_DNA"/>
</dbReference>